<feature type="non-terminal residue" evidence="1">
    <location>
        <position position="122"/>
    </location>
</feature>
<name>A0A9N9PAP2_9GLOM</name>
<dbReference type="OrthoDB" id="2406270at2759"/>
<proteinExistence type="predicted"/>
<accession>A0A9N9PAP2</accession>
<dbReference type="AlphaFoldDB" id="A0A9N9PAP2"/>
<sequence>MTTIDVPPSYPTFGAIHAKPVNSTSVSSNNISTIPTTTMPQWFFPFPISYPGINACSPFEKSTPNLSELYSKCLTIGEFLSELDNIHNGNGIYKSLENSFVKEDITVNVIKDLTDEELISIG</sequence>
<comment type="caution">
    <text evidence="1">The sequence shown here is derived from an EMBL/GenBank/DDBJ whole genome shotgun (WGS) entry which is preliminary data.</text>
</comment>
<dbReference type="Proteomes" id="UP000789405">
    <property type="component" value="Unassembled WGS sequence"/>
</dbReference>
<evidence type="ECO:0000313" key="1">
    <source>
        <dbReference type="EMBL" id="CAG8802784.1"/>
    </source>
</evidence>
<protein>
    <submittedName>
        <fullName evidence="1">27762_t:CDS:1</fullName>
    </submittedName>
</protein>
<dbReference type="EMBL" id="CAJVPY010037300">
    <property type="protein sequence ID" value="CAG8802784.1"/>
    <property type="molecule type" value="Genomic_DNA"/>
</dbReference>
<evidence type="ECO:0000313" key="2">
    <source>
        <dbReference type="Proteomes" id="UP000789405"/>
    </source>
</evidence>
<gene>
    <name evidence="1" type="ORF">DERYTH_LOCUS23754</name>
</gene>
<keyword evidence="2" id="KW-1185">Reference proteome</keyword>
<reference evidence="1" key="1">
    <citation type="submission" date="2021-06" db="EMBL/GenBank/DDBJ databases">
        <authorList>
            <person name="Kallberg Y."/>
            <person name="Tangrot J."/>
            <person name="Rosling A."/>
        </authorList>
    </citation>
    <scope>NUCLEOTIDE SEQUENCE</scope>
    <source>
        <strain evidence="1">MA453B</strain>
    </source>
</reference>
<organism evidence="1 2">
    <name type="scientific">Dentiscutata erythropus</name>
    <dbReference type="NCBI Taxonomy" id="1348616"/>
    <lineage>
        <taxon>Eukaryota</taxon>
        <taxon>Fungi</taxon>
        <taxon>Fungi incertae sedis</taxon>
        <taxon>Mucoromycota</taxon>
        <taxon>Glomeromycotina</taxon>
        <taxon>Glomeromycetes</taxon>
        <taxon>Diversisporales</taxon>
        <taxon>Gigasporaceae</taxon>
        <taxon>Dentiscutata</taxon>
    </lineage>
</organism>